<evidence type="ECO:0000313" key="1">
    <source>
        <dbReference type="EMBL" id="WVY98440.1"/>
    </source>
</evidence>
<sequence length="262" mass="29640">MKRDVKEFVMQCEVRQRKKTETVAPTGLLQPLPINTQVQGKDTILVVVTQNMFTFWPWLTLSQQSSIARPTIPNHTVKQRLLIVAWRPIYAAEFWFNTNYSASTKMSSFKALYGCDPPLLLKGTTIPSKVQSTTTGMGCTIEGVEGKPVQRPIIESHARSLARKPNEKLKPGFYGPYTKNHPVFHVSLLKRAVQPTSSVQALPTTLTKKLILDIHLESCWEAAATISKELPTFHLENKMKLHGGGIDRFNGEVYVRRNKIRR</sequence>
<dbReference type="Proteomes" id="UP001374535">
    <property type="component" value="Chromosome 9"/>
</dbReference>
<accession>A0AAQ3RNS2</accession>
<protein>
    <submittedName>
        <fullName evidence="1">Uncharacterized protein</fullName>
    </submittedName>
</protein>
<evidence type="ECO:0000313" key="2">
    <source>
        <dbReference type="Proteomes" id="UP001374535"/>
    </source>
</evidence>
<dbReference type="AlphaFoldDB" id="A0AAQ3RNS2"/>
<proteinExistence type="predicted"/>
<dbReference type="EMBL" id="CP144692">
    <property type="protein sequence ID" value="WVY98440.1"/>
    <property type="molecule type" value="Genomic_DNA"/>
</dbReference>
<reference evidence="1 2" key="1">
    <citation type="journal article" date="2023" name="Life. Sci Alliance">
        <title>Evolutionary insights into 3D genome organization and epigenetic landscape of Vigna mungo.</title>
        <authorList>
            <person name="Junaid A."/>
            <person name="Singh B."/>
            <person name="Bhatia S."/>
        </authorList>
    </citation>
    <scope>NUCLEOTIDE SEQUENCE [LARGE SCALE GENOMIC DNA]</scope>
    <source>
        <strain evidence="1">Urdbean</strain>
    </source>
</reference>
<name>A0AAQ3RNS2_VIGMU</name>
<keyword evidence="2" id="KW-1185">Reference proteome</keyword>
<organism evidence="1 2">
    <name type="scientific">Vigna mungo</name>
    <name type="common">Black gram</name>
    <name type="synonym">Phaseolus mungo</name>
    <dbReference type="NCBI Taxonomy" id="3915"/>
    <lineage>
        <taxon>Eukaryota</taxon>
        <taxon>Viridiplantae</taxon>
        <taxon>Streptophyta</taxon>
        <taxon>Embryophyta</taxon>
        <taxon>Tracheophyta</taxon>
        <taxon>Spermatophyta</taxon>
        <taxon>Magnoliopsida</taxon>
        <taxon>eudicotyledons</taxon>
        <taxon>Gunneridae</taxon>
        <taxon>Pentapetalae</taxon>
        <taxon>rosids</taxon>
        <taxon>fabids</taxon>
        <taxon>Fabales</taxon>
        <taxon>Fabaceae</taxon>
        <taxon>Papilionoideae</taxon>
        <taxon>50 kb inversion clade</taxon>
        <taxon>NPAAA clade</taxon>
        <taxon>indigoferoid/millettioid clade</taxon>
        <taxon>Phaseoleae</taxon>
        <taxon>Vigna</taxon>
    </lineage>
</organism>
<gene>
    <name evidence="1" type="ORF">V8G54_030591</name>
</gene>